<gene>
    <name evidence="1" type="ORF">CCACVL1_08334</name>
</gene>
<protein>
    <submittedName>
        <fullName evidence="1">Uncharacterized protein</fullName>
    </submittedName>
</protein>
<reference evidence="1 2" key="1">
    <citation type="submission" date="2013-09" db="EMBL/GenBank/DDBJ databases">
        <title>Corchorus capsularis genome sequencing.</title>
        <authorList>
            <person name="Alam M."/>
            <person name="Haque M.S."/>
            <person name="Islam M.S."/>
            <person name="Emdad E.M."/>
            <person name="Islam M.M."/>
            <person name="Ahmed B."/>
            <person name="Halim A."/>
            <person name="Hossen Q.M.M."/>
            <person name="Hossain M.Z."/>
            <person name="Ahmed R."/>
            <person name="Khan M.M."/>
            <person name="Islam R."/>
            <person name="Rashid M.M."/>
            <person name="Khan S.A."/>
            <person name="Rahman M.S."/>
            <person name="Alam M."/>
        </authorList>
    </citation>
    <scope>NUCLEOTIDE SEQUENCE [LARGE SCALE GENOMIC DNA]</scope>
    <source>
        <strain evidence="2">cv. CVL-1</strain>
        <tissue evidence="1">Whole seedling</tissue>
    </source>
</reference>
<accession>A0A1R3J104</accession>
<proteinExistence type="predicted"/>
<evidence type="ECO:0000313" key="1">
    <source>
        <dbReference type="EMBL" id="OMO88519.1"/>
    </source>
</evidence>
<sequence length="21" mass="2319">MGIAPSPEHTHTLFRVKIGKV</sequence>
<comment type="caution">
    <text evidence="1">The sequence shown here is derived from an EMBL/GenBank/DDBJ whole genome shotgun (WGS) entry which is preliminary data.</text>
</comment>
<dbReference type="Gramene" id="OMO88519">
    <property type="protein sequence ID" value="OMO88519"/>
    <property type="gene ID" value="CCACVL1_08334"/>
</dbReference>
<dbReference type="AlphaFoldDB" id="A0A1R3J104"/>
<keyword evidence="2" id="KW-1185">Reference proteome</keyword>
<dbReference type="EMBL" id="AWWV01008978">
    <property type="protein sequence ID" value="OMO88519.1"/>
    <property type="molecule type" value="Genomic_DNA"/>
</dbReference>
<organism evidence="1 2">
    <name type="scientific">Corchorus capsularis</name>
    <name type="common">Jute</name>
    <dbReference type="NCBI Taxonomy" id="210143"/>
    <lineage>
        <taxon>Eukaryota</taxon>
        <taxon>Viridiplantae</taxon>
        <taxon>Streptophyta</taxon>
        <taxon>Embryophyta</taxon>
        <taxon>Tracheophyta</taxon>
        <taxon>Spermatophyta</taxon>
        <taxon>Magnoliopsida</taxon>
        <taxon>eudicotyledons</taxon>
        <taxon>Gunneridae</taxon>
        <taxon>Pentapetalae</taxon>
        <taxon>rosids</taxon>
        <taxon>malvids</taxon>
        <taxon>Malvales</taxon>
        <taxon>Malvaceae</taxon>
        <taxon>Grewioideae</taxon>
        <taxon>Apeibeae</taxon>
        <taxon>Corchorus</taxon>
    </lineage>
</organism>
<dbReference type="Proteomes" id="UP000188268">
    <property type="component" value="Unassembled WGS sequence"/>
</dbReference>
<evidence type="ECO:0000313" key="2">
    <source>
        <dbReference type="Proteomes" id="UP000188268"/>
    </source>
</evidence>
<name>A0A1R3J104_COCAP</name>